<feature type="coiled-coil region" evidence="1">
    <location>
        <begin position="12"/>
        <end position="49"/>
    </location>
</feature>
<evidence type="ECO:0000313" key="4">
    <source>
        <dbReference type="Proteomes" id="UP000709466"/>
    </source>
</evidence>
<organism evidence="3 4">
    <name type="scientific">Marivivens donghaensis</name>
    <dbReference type="NCBI Taxonomy" id="1699413"/>
    <lineage>
        <taxon>Bacteria</taxon>
        <taxon>Pseudomonadati</taxon>
        <taxon>Pseudomonadota</taxon>
        <taxon>Alphaproteobacteria</taxon>
        <taxon>Rhodobacterales</taxon>
        <taxon>Paracoccaceae</taxon>
        <taxon>Marivivens group</taxon>
        <taxon>Marivivens</taxon>
    </lineage>
</organism>
<evidence type="ECO:0000313" key="3">
    <source>
        <dbReference type="EMBL" id="NIY70886.1"/>
    </source>
</evidence>
<dbReference type="EMBL" id="JAATOP010000001">
    <property type="protein sequence ID" value="NIY70886.1"/>
    <property type="molecule type" value="Genomic_DNA"/>
</dbReference>
<keyword evidence="1" id="KW-0175">Coiled coil</keyword>
<dbReference type="RefSeq" id="WP_167635781.1">
    <property type="nucleotide sequence ID" value="NZ_JAATOP010000001.1"/>
</dbReference>
<keyword evidence="4" id="KW-1185">Reference proteome</keyword>
<reference evidence="3 4" key="1">
    <citation type="submission" date="2020-03" db="EMBL/GenBank/DDBJ databases">
        <title>Bacterial isolates of synthetic phycosphere.</title>
        <authorList>
            <person name="Fu H."/>
            <person name="Moran M.A."/>
        </authorList>
    </citation>
    <scope>NUCLEOTIDE SEQUENCE [LARGE SCALE GENOMIC DNA]</scope>
    <source>
        <strain evidence="3 4">HF1</strain>
    </source>
</reference>
<name>A0ABX0VSW7_9RHOB</name>
<sequence length="134" mass="14907">MRNRSDLYSLMAKKEEAAKAAVLSEVRNLQAAHSRASELTEKLRDILNERQVSGPVTAAELRSNAHLNTKLAAEAANQSARTVELASALDATRKSLAAQSHKARFLNDAAQQARRAEEEEREKRMEASRITPRR</sequence>
<comment type="caution">
    <text evidence="3">The sequence shown here is derived from an EMBL/GenBank/DDBJ whole genome shotgun (WGS) entry which is preliminary data.</text>
</comment>
<dbReference type="Proteomes" id="UP000709466">
    <property type="component" value="Unassembled WGS sequence"/>
</dbReference>
<gene>
    <name evidence="3" type="ORF">HCZ30_00385</name>
</gene>
<protein>
    <recommendedName>
        <fullName evidence="5">Flagellar FliJ protein</fullName>
    </recommendedName>
</protein>
<feature type="region of interest" description="Disordered" evidence="2">
    <location>
        <begin position="98"/>
        <end position="134"/>
    </location>
</feature>
<feature type="compositionally biased region" description="Basic and acidic residues" evidence="2">
    <location>
        <begin position="114"/>
        <end position="127"/>
    </location>
</feature>
<evidence type="ECO:0008006" key="5">
    <source>
        <dbReference type="Google" id="ProtNLM"/>
    </source>
</evidence>
<evidence type="ECO:0000256" key="2">
    <source>
        <dbReference type="SAM" id="MobiDB-lite"/>
    </source>
</evidence>
<evidence type="ECO:0000256" key="1">
    <source>
        <dbReference type="SAM" id="Coils"/>
    </source>
</evidence>
<accession>A0ABX0VSW7</accession>
<proteinExistence type="predicted"/>